<dbReference type="AlphaFoldDB" id="A0A3G8MAE7"/>
<dbReference type="RefSeq" id="WP_124739723.1">
    <property type="nucleotide sequence ID" value="NZ_CP034086.1"/>
</dbReference>
<reference evidence="1 2" key="1">
    <citation type="submission" date="2018-11" db="EMBL/GenBank/DDBJ databases">
        <title>Genome squencing of methanotrophic bacteria isolated from alkaline groundwater in Korea.</title>
        <authorList>
            <person name="Nguyen L.N."/>
        </authorList>
    </citation>
    <scope>NUCLEOTIDE SEQUENCE [LARGE SCALE GENOMIC DNA]</scope>
    <source>
        <strain evidence="1 2">GW6</strain>
    </source>
</reference>
<dbReference type="Proteomes" id="UP000273982">
    <property type="component" value="Chromosome"/>
</dbReference>
<protein>
    <submittedName>
        <fullName evidence="1">Uncharacterized protein</fullName>
    </submittedName>
</protein>
<gene>
    <name evidence="1" type="ORF">EHO51_16105</name>
</gene>
<name>A0A3G8MAE7_9HYPH</name>
<dbReference type="KEGG" id="mros:EHO51_16105"/>
<organism evidence="1 2">
    <name type="scientific">Methylocystis rosea</name>
    <dbReference type="NCBI Taxonomy" id="173366"/>
    <lineage>
        <taxon>Bacteria</taxon>
        <taxon>Pseudomonadati</taxon>
        <taxon>Pseudomonadota</taxon>
        <taxon>Alphaproteobacteria</taxon>
        <taxon>Hyphomicrobiales</taxon>
        <taxon>Methylocystaceae</taxon>
        <taxon>Methylocystis</taxon>
    </lineage>
</organism>
<sequence>MAAPTLDQIIERIASAPSAHIGAIMAELVVEGASPAHLLSAANGLAYAAILSALKRCPREGQKVIAESQLRDLNKAVMRWFENEGHA</sequence>
<evidence type="ECO:0000313" key="1">
    <source>
        <dbReference type="EMBL" id="AZG78132.1"/>
    </source>
</evidence>
<dbReference type="EMBL" id="CP034086">
    <property type="protein sequence ID" value="AZG78132.1"/>
    <property type="molecule type" value="Genomic_DNA"/>
</dbReference>
<proteinExistence type="predicted"/>
<accession>A0A3G8MAE7</accession>
<evidence type="ECO:0000313" key="2">
    <source>
        <dbReference type="Proteomes" id="UP000273982"/>
    </source>
</evidence>